<dbReference type="Proteomes" id="UP000179627">
    <property type="component" value="Unassembled WGS sequence"/>
</dbReference>
<reference evidence="4" key="1">
    <citation type="submission" date="2016-07" db="EMBL/GenBank/DDBJ databases">
        <title>Sequence Frankia sp. strain CcI1.17.</title>
        <authorList>
            <person name="Ghodhbane-Gtari F."/>
            <person name="Swanson E."/>
            <person name="Gueddou A."/>
            <person name="Morris K."/>
            <person name="Hezbri K."/>
            <person name="Ktari A."/>
            <person name="Nouioui I."/>
            <person name="Abebe-Akele F."/>
            <person name="Simpson S."/>
            <person name="Thomas K."/>
            <person name="Gtari M."/>
            <person name="Tisa L.S."/>
            <person name="Hurst S."/>
        </authorList>
    </citation>
    <scope>NUCLEOTIDE SEQUENCE [LARGE SCALE GENOMIC DNA]</scope>
    <source>
        <strain evidence="4">Cc1.17</strain>
    </source>
</reference>
<evidence type="ECO:0000256" key="1">
    <source>
        <dbReference type="ARBA" id="ARBA00006484"/>
    </source>
</evidence>
<evidence type="ECO:0000313" key="3">
    <source>
        <dbReference type="EMBL" id="OHV38045.1"/>
    </source>
</evidence>
<comment type="similarity">
    <text evidence="1">Belongs to the short-chain dehydrogenases/reductases (SDR) family.</text>
</comment>
<accession>A0A1S1QXQ0</accession>
<dbReference type="AlphaFoldDB" id="A0A1S1QXQ0"/>
<organism evidence="3 4">
    <name type="scientific">Parafrankia colletiae</name>
    <dbReference type="NCBI Taxonomy" id="573497"/>
    <lineage>
        <taxon>Bacteria</taxon>
        <taxon>Bacillati</taxon>
        <taxon>Actinomycetota</taxon>
        <taxon>Actinomycetes</taxon>
        <taxon>Frankiales</taxon>
        <taxon>Frankiaceae</taxon>
        <taxon>Parafrankia</taxon>
    </lineage>
</organism>
<evidence type="ECO:0000256" key="2">
    <source>
        <dbReference type="ARBA" id="ARBA00023002"/>
    </source>
</evidence>
<keyword evidence="4" id="KW-1185">Reference proteome</keyword>
<dbReference type="PRINTS" id="PR00081">
    <property type="entry name" value="GDHRDH"/>
</dbReference>
<protein>
    <submittedName>
        <fullName evidence="3">Uncharacterized protein</fullName>
    </submittedName>
</protein>
<dbReference type="Pfam" id="PF13561">
    <property type="entry name" value="adh_short_C2"/>
    <property type="match status" value="1"/>
</dbReference>
<evidence type="ECO:0000313" key="4">
    <source>
        <dbReference type="Proteomes" id="UP000179627"/>
    </source>
</evidence>
<dbReference type="SUPFAM" id="SSF51735">
    <property type="entry name" value="NAD(P)-binding Rossmann-fold domains"/>
    <property type="match status" value="1"/>
</dbReference>
<dbReference type="PANTHER" id="PTHR43477">
    <property type="entry name" value="DIHYDROANTICAPSIN 7-DEHYDROGENASE"/>
    <property type="match status" value="1"/>
</dbReference>
<dbReference type="GO" id="GO:0016491">
    <property type="term" value="F:oxidoreductase activity"/>
    <property type="evidence" value="ECO:0007669"/>
    <property type="project" value="UniProtKB-KW"/>
</dbReference>
<keyword evidence="2" id="KW-0560">Oxidoreductase</keyword>
<dbReference type="CDD" id="cd05233">
    <property type="entry name" value="SDR_c"/>
    <property type="match status" value="1"/>
</dbReference>
<dbReference type="EMBL" id="MBLM01000110">
    <property type="protein sequence ID" value="OHV38045.1"/>
    <property type="molecule type" value="Genomic_DNA"/>
</dbReference>
<gene>
    <name evidence="3" type="ORF">CC117_16100</name>
</gene>
<dbReference type="Gene3D" id="3.40.50.720">
    <property type="entry name" value="NAD(P)-binding Rossmann-like Domain"/>
    <property type="match status" value="1"/>
</dbReference>
<comment type="caution">
    <text evidence="3">The sequence shown here is derived from an EMBL/GenBank/DDBJ whole genome shotgun (WGS) entry which is preliminary data.</text>
</comment>
<proteinExistence type="inferred from homology"/>
<dbReference type="InterPro" id="IPR051122">
    <property type="entry name" value="SDR_DHRS6-like"/>
</dbReference>
<dbReference type="InterPro" id="IPR036291">
    <property type="entry name" value="NAD(P)-bd_dom_sf"/>
</dbReference>
<dbReference type="InterPro" id="IPR002347">
    <property type="entry name" value="SDR_fam"/>
</dbReference>
<dbReference type="PANTHER" id="PTHR43477:SF1">
    <property type="entry name" value="DIHYDROANTICAPSIN 7-DEHYDROGENASE"/>
    <property type="match status" value="1"/>
</dbReference>
<dbReference type="RefSeq" id="WP_071084351.1">
    <property type="nucleotide sequence ID" value="NZ_MBLM01000110.1"/>
</dbReference>
<sequence>MPYVAPDSVILITGASGGIGFEIASQAAAGGATVGMHGSRPDSVAAAVTRLRALHPDARTIAAPGDFRTEGVIDDVVAKVVTDGGRLDAVIHCAITGAGGTTGLFAHTDPTRYGLAAQYMVGVFQQLCFAARPHLARQGGAVVGFVSDAGRFAAPHQAIIGAAFGGIIAFARNLSTEIARDGVRINIISPSYVVDTPIYELRAAKGRTATAVKRAGLGLPSPKDIAPTALFLCGPDSTKITGQVISINGGLNA</sequence>
<name>A0A1S1QXQ0_9ACTN</name>